<dbReference type="Gene3D" id="3.40.50.11860">
    <property type="entry name" value="Diphthamide synthesis DPH1/DPH2 domain 3"/>
    <property type="match status" value="1"/>
</dbReference>
<evidence type="ECO:0000256" key="2">
    <source>
        <dbReference type="ARBA" id="ARBA00005156"/>
    </source>
</evidence>
<dbReference type="EMBL" id="MEVT01000005">
    <property type="protein sequence ID" value="OGC63623.1"/>
    <property type="molecule type" value="Genomic_DNA"/>
</dbReference>
<feature type="domain" description="C2H2-type" evidence="10">
    <location>
        <begin position="83"/>
        <end position="104"/>
    </location>
</feature>
<dbReference type="PANTHER" id="PTHR10762:SF1">
    <property type="entry name" value="2-(3-AMINO-3-CARBOXYPROPYL)HISTIDINE SYNTHASE SUBUNIT 1"/>
    <property type="match status" value="1"/>
</dbReference>
<dbReference type="Gene3D" id="3.40.50.11850">
    <property type="entry name" value="Diphthamide synthesis DPH1/DPH2 domain 2"/>
    <property type="match status" value="1"/>
</dbReference>
<dbReference type="InterPro" id="IPR042265">
    <property type="entry name" value="DPH1/DPH2_3"/>
</dbReference>
<dbReference type="GO" id="GO:0090560">
    <property type="term" value="F:2-(3-amino-3-carboxypropyl)histidine synthase activity"/>
    <property type="evidence" value="ECO:0007669"/>
    <property type="project" value="UniProtKB-EC"/>
</dbReference>
<evidence type="ECO:0000313" key="12">
    <source>
        <dbReference type="Proteomes" id="UP000176614"/>
    </source>
</evidence>
<dbReference type="InterPro" id="IPR022428">
    <property type="entry name" value="Dph2_arc"/>
</dbReference>
<dbReference type="GO" id="GO:0051536">
    <property type="term" value="F:iron-sulfur cluster binding"/>
    <property type="evidence" value="ECO:0007669"/>
    <property type="project" value="UniProtKB-KW"/>
</dbReference>
<evidence type="ECO:0000256" key="5">
    <source>
        <dbReference type="ARBA" id="ARBA00022691"/>
    </source>
</evidence>
<dbReference type="PIRSF" id="PIRSF004967">
    <property type="entry name" value="DPH1"/>
    <property type="match status" value="1"/>
</dbReference>
<dbReference type="InterPro" id="IPR042264">
    <property type="entry name" value="DPH1/DPH2_2"/>
</dbReference>
<dbReference type="PROSITE" id="PS00028">
    <property type="entry name" value="ZINC_FINGER_C2H2_1"/>
    <property type="match status" value="1"/>
</dbReference>
<organism evidence="11 12">
    <name type="scientific">candidate division WWE3 bacterium RIFOXYA2_FULL_46_9</name>
    <dbReference type="NCBI Taxonomy" id="1802636"/>
    <lineage>
        <taxon>Bacteria</taxon>
        <taxon>Katanobacteria</taxon>
    </lineage>
</organism>
<evidence type="ECO:0000256" key="9">
    <source>
        <dbReference type="ARBA" id="ARBA00048403"/>
    </source>
</evidence>
<dbReference type="InterPro" id="IPR042263">
    <property type="entry name" value="DPH1/DPH2_1"/>
</dbReference>
<comment type="pathway">
    <text evidence="2">Protein modification; peptidyl-diphthamide biosynthesis.</text>
</comment>
<evidence type="ECO:0000256" key="3">
    <source>
        <dbReference type="ARBA" id="ARBA00012221"/>
    </source>
</evidence>
<evidence type="ECO:0000256" key="4">
    <source>
        <dbReference type="ARBA" id="ARBA00022679"/>
    </source>
</evidence>
<evidence type="ECO:0000256" key="1">
    <source>
        <dbReference type="ARBA" id="ARBA00001966"/>
    </source>
</evidence>
<comment type="cofactor">
    <cofactor evidence="1">
        <name>[4Fe-4S] cluster</name>
        <dbReference type="ChEBI" id="CHEBI:49883"/>
    </cofactor>
</comment>
<dbReference type="AlphaFoldDB" id="A0A1F4W3L8"/>
<keyword evidence="4" id="KW-0808">Transferase</keyword>
<keyword evidence="7" id="KW-0408">Iron</keyword>
<keyword evidence="8" id="KW-0411">Iron-sulfur</keyword>
<dbReference type="GO" id="GO:0017183">
    <property type="term" value="P:protein histidyl modification to diphthamide"/>
    <property type="evidence" value="ECO:0007669"/>
    <property type="project" value="UniProtKB-UniPathway"/>
</dbReference>
<dbReference type="NCBIfam" id="TIGR03682">
    <property type="entry name" value="arCOG04112"/>
    <property type="match status" value="1"/>
</dbReference>
<proteinExistence type="predicted"/>
<evidence type="ECO:0000256" key="7">
    <source>
        <dbReference type="ARBA" id="ARBA00023004"/>
    </source>
</evidence>
<dbReference type="GO" id="GO:0046872">
    <property type="term" value="F:metal ion binding"/>
    <property type="evidence" value="ECO:0007669"/>
    <property type="project" value="UniProtKB-KW"/>
</dbReference>
<dbReference type="Proteomes" id="UP000176614">
    <property type="component" value="Unassembled WGS sequence"/>
</dbReference>
<dbReference type="Gene3D" id="3.40.50.11840">
    <property type="entry name" value="Diphthamide synthesis DPH1/DPH2 domain 1"/>
    <property type="match status" value="1"/>
</dbReference>
<sequence length="367" mass="41443">MIEPYHHTGRAVFAPLNPKHESFADFLDKYDLELDRIKLELGKVSNEIVGIEIPEGLKKFTHDLISYLSKKLGTKLVISGDSCFGACDIKYYQFETLNIHKIIHFGNVAIGNRQLPKGFKIIFVPLYLKIDVTPAIIEAISYLKSRKIKKVGLISSIQYIKNVPKIRNALTMEGIEVYTAKGTDRLAFDAQILGCNPSAASRIKAKVQKFIMIEGGGFHALPVALSTKKDVWCFDPLSGKTFIYEYKRLLKLHLNKLTALKKSLLKGKRVGFIVSNKLGQSRKEILTNLQDEFIKKGYSTGVIVVDFLNINSINCMDFDILVSTICPRVALDERAQYSRPILSTVEALEFIKKPDSFDKKFTFDQIL</sequence>
<evidence type="ECO:0000256" key="6">
    <source>
        <dbReference type="ARBA" id="ARBA00022723"/>
    </source>
</evidence>
<evidence type="ECO:0000313" key="11">
    <source>
        <dbReference type="EMBL" id="OGC63623.1"/>
    </source>
</evidence>
<keyword evidence="5" id="KW-0949">S-adenosyl-L-methionine</keyword>
<dbReference type="InterPro" id="IPR013087">
    <property type="entry name" value="Znf_C2H2_type"/>
</dbReference>
<dbReference type="SFLD" id="SFLDS00032">
    <property type="entry name" value="Radical_SAM_3-amino-3-carboxyp"/>
    <property type="match status" value="1"/>
</dbReference>
<evidence type="ECO:0000259" key="10">
    <source>
        <dbReference type="PROSITE" id="PS00028"/>
    </source>
</evidence>
<keyword evidence="6" id="KW-0479">Metal-binding</keyword>
<comment type="caution">
    <text evidence="11">The sequence shown here is derived from an EMBL/GenBank/DDBJ whole genome shotgun (WGS) entry which is preliminary data.</text>
</comment>
<accession>A0A1F4W3L8</accession>
<dbReference type="Pfam" id="PF01866">
    <property type="entry name" value="Diphthamide_syn"/>
    <property type="match status" value="1"/>
</dbReference>
<evidence type="ECO:0000256" key="8">
    <source>
        <dbReference type="ARBA" id="ARBA00023014"/>
    </source>
</evidence>
<dbReference type="InterPro" id="IPR016435">
    <property type="entry name" value="DPH1/DPH2"/>
</dbReference>
<dbReference type="EC" id="2.5.1.108" evidence="3"/>
<gene>
    <name evidence="11" type="ORF">A2264_04625</name>
</gene>
<dbReference type="PANTHER" id="PTHR10762">
    <property type="entry name" value="DIPHTHAMIDE BIOSYNTHESIS PROTEIN"/>
    <property type="match status" value="1"/>
</dbReference>
<dbReference type="NCBIfam" id="TIGR00322">
    <property type="entry name" value="diphth2_R"/>
    <property type="match status" value="1"/>
</dbReference>
<reference evidence="11 12" key="1">
    <citation type="journal article" date="2016" name="Nat. Commun.">
        <title>Thousands of microbial genomes shed light on interconnected biogeochemical processes in an aquifer system.</title>
        <authorList>
            <person name="Anantharaman K."/>
            <person name="Brown C.T."/>
            <person name="Hug L.A."/>
            <person name="Sharon I."/>
            <person name="Castelle C.J."/>
            <person name="Probst A.J."/>
            <person name="Thomas B.C."/>
            <person name="Singh A."/>
            <person name="Wilkins M.J."/>
            <person name="Karaoz U."/>
            <person name="Brodie E.L."/>
            <person name="Williams K.H."/>
            <person name="Hubbard S.S."/>
            <person name="Banfield J.F."/>
        </authorList>
    </citation>
    <scope>NUCLEOTIDE SEQUENCE [LARGE SCALE GENOMIC DNA]</scope>
</reference>
<dbReference type="InterPro" id="IPR035435">
    <property type="entry name" value="DPH1/DPH2_euk_archaea"/>
</dbReference>
<name>A0A1F4W3L8_UNCKA</name>
<dbReference type="UniPathway" id="UPA00559"/>
<comment type="catalytic activity">
    <reaction evidence="9">
        <text>L-histidyl-[translation elongation factor 2] + S-adenosyl-L-methionine = 2-[(3S)-amino-3-carboxypropyl]-L-histidyl-[translation elongation factor 2] + S-methyl-5'-thioadenosine + H(+)</text>
        <dbReference type="Rhea" id="RHEA:36783"/>
        <dbReference type="Rhea" id="RHEA-COMP:9748"/>
        <dbReference type="Rhea" id="RHEA-COMP:9749"/>
        <dbReference type="ChEBI" id="CHEBI:15378"/>
        <dbReference type="ChEBI" id="CHEBI:17509"/>
        <dbReference type="ChEBI" id="CHEBI:29979"/>
        <dbReference type="ChEBI" id="CHEBI:59789"/>
        <dbReference type="ChEBI" id="CHEBI:73995"/>
        <dbReference type="EC" id="2.5.1.108"/>
    </reaction>
</comment>
<protein>
    <recommendedName>
        <fullName evidence="3">2-(3-amino-3-carboxypropyl)histidine synthase</fullName>
        <ecNumber evidence="3">2.5.1.108</ecNumber>
    </recommendedName>
</protein>